<dbReference type="AlphaFoldDB" id="A0A835AHW3"/>
<keyword evidence="2" id="KW-1185">Reference proteome</keyword>
<protein>
    <submittedName>
        <fullName evidence="1">Uncharacterized protein</fullName>
    </submittedName>
</protein>
<sequence length="130" mass="15184">MTTLGRRCCRHEVIFFGPFAVFFGRSSHDERLVRTFLLLKLMLISLVSGGRKEEEERRNKEERFCSLFQPAEISIVVLLSVCLCSLPYESLHMFGFETCSCIKREYNENEEKYLIAINSILMFLRVICVT</sequence>
<proteinExistence type="predicted"/>
<comment type="caution">
    <text evidence="1">The sequence shown here is derived from an EMBL/GenBank/DDBJ whole genome shotgun (WGS) entry which is preliminary data.</text>
</comment>
<dbReference type="EMBL" id="JACEFO010002458">
    <property type="protein sequence ID" value="KAF8659483.1"/>
    <property type="molecule type" value="Genomic_DNA"/>
</dbReference>
<dbReference type="Proteomes" id="UP000636709">
    <property type="component" value="Unassembled WGS sequence"/>
</dbReference>
<accession>A0A835AHW3</accession>
<gene>
    <name evidence="1" type="ORF">HU200_058448</name>
</gene>
<name>A0A835AHW3_9POAL</name>
<organism evidence="1 2">
    <name type="scientific">Digitaria exilis</name>
    <dbReference type="NCBI Taxonomy" id="1010633"/>
    <lineage>
        <taxon>Eukaryota</taxon>
        <taxon>Viridiplantae</taxon>
        <taxon>Streptophyta</taxon>
        <taxon>Embryophyta</taxon>
        <taxon>Tracheophyta</taxon>
        <taxon>Spermatophyta</taxon>
        <taxon>Magnoliopsida</taxon>
        <taxon>Liliopsida</taxon>
        <taxon>Poales</taxon>
        <taxon>Poaceae</taxon>
        <taxon>PACMAD clade</taxon>
        <taxon>Panicoideae</taxon>
        <taxon>Panicodae</taxon>
        <taxon>Paniceae</taxon>
        <taxon>Anthephorinae</taxon>
        <taxon>Digitaria</taxon>
    </lineage>
</organism>
<reference evidence="1" key="1">
    <citation type="submission" date="2020-07" db="EMBL/GenBank/DDBJ databases">
        <title>Genome sequence and genetic diversity analysis of an under-domesticated orphan crop, white fonio (Digitaria exilis).</title>
        <authorList>
            <person name="Bennetzen J.L."/>
            <person name="Chen S."/>
            <person name="Ma X."/>
            <person name="Wang X."/>
            <person name="Yssel A.E.J."/>
            <person name="Chaluvadi S.R."/>
            <person name="Johnson M."/>
            <person name="Gangashetty P."/>
            <person name="Hamidou F."/>
            <person name="Sanogo M.D."/>
            <person name="Zwaenepoel A."/>
            <person name="Wallace J."/>
            <person name="Van De Peer Y."/>
            <person name="Van Deynze A."/>
        </authorList>
    </citation>
    <scope>NUCLEOTIDE SEQUENCE</scope>
    <source>
        <tissue evidence="1">Leaves</tissue>
    </source>
</reference>
<evidence type="ECO:0000313" key="2">
    <source>
        <dbReference type="Proteomes" id="UP000636709"/>
    </source>
</evidence>
<evidence type="ECO:0000313" key="1">
    <source>
        <dbReference type="EMBL" id="KAF8659483.1"/>
    </source>
</evidence>